<evidence type="ECO:0000259" key="9">
    <source>
        <dbReference type="PROSITE" id="PS51898"/>
    </source>
</evidence>
<dbReference type="Pfam" id="PF00589">
    <property type="entry name" value="Phage_integrase"/>
    <property type="match status" value="1"/>
</dbReference>
<keyword evidence="2" id="KW-0963">Cytoplasm</keyword>
<evidence type="ECO:0000256" key="7">
    <source>
        <dbReference type="ARBA" id="ARBA00023172"/>
    </source>
</evidence>
<evidence type="ECO:0000256" key="1">
    <source>
        <dbReference type="ARBA" id="ARBA00004496"/>
    </source>
</evidence>
<gene>
    <name evidence="11" type="ORF">UFOPK3164_01499</name>
    <name evidence="12" type="ORF">UFOPK3427_01901</name>
    <name evidence="13" type="ORF">UFOPK4112_01179</name>
</gene>
<dbReference type="Gene3D" id="1.10.150.130">
    <property type="match status" value="1"/>
</dbReference>
<dbReference type="SUPFAM" id="SSF56349">
    <property type="entry name" value="DNA breaking-rejoining enzymes"/>
    <property type="match status" value="1"/>
</dbReference>
<dbReference type="AlphaFoldDB" id="A0A6J7R9Y6"/>
<dbReference type="SUPFAM" id="SSF47823">
    <property type="entry name" value="lambda integrase-like, N-terminal domain"/>
    <property type="match status" value="1"/>
</dbReference>
<reference evidence="13" key="1">
    <citation type="submission" date="2020-05" db="EMBL/GenBank/DDBJ databases">
        <authorList>
            <person name="Chiriac C."/>
            <person name="Salcher M."/>
            <person name="Ghai R."/>
            <person name="Kavagutti S V."/>
        </authorList>
    </citation>
    <scope>NUCLEOTIDE SEQUENCE</scope>
</reference>
<evidence type="ECO:0000256" key="5">
    <source>
        <dbReference type="ARBA" id="ARBA00022908"/>
    </source>
</evidence>
<dbReference type="GO" id="GO:0003677">
    <property type="term" value="F:DNA binding"/>
    <property type="evidence" value="ECO:0007669"/>
    <property type="project" value="UniProtKB-KW"/>
</dbReference>
<name>A0A6J7R9Y6_9ZZZZ</name>
<evidence type="ECO:0000256" key="4">
    <source>
        <dbReference type="ARBA" id="ARBA00022829"/>
    </source>
</evidence>
<evidence type="ECO:0000256" key="3">
    <source>
        <dbReference type="ARBA" id="ARBA00022618"/>
    </source>
</evidence>
<dbReference type="InterPro" id="IPR002104">
    <property type="entry name" value="Integrase_catalytic"/>
</dbReference>
<dbReference type="NCBIfam" id="NF001399">
    <property type="entry name" value="PRK00283.1"/>
    <property type="match status" value="1"/>
</dbReference>
<dbReference type="InterPro" id="IPR004107">
    <property type="entry name" value="Integrase_SAM-like_N"/>
</dbReference>
<dbReference type="Pfam" id="PF02899">
    <property type="entry name" value="Phage_int_SAM_1"/>
    <property type="match status" value="1"/>
</dbReference>
<dbReference type="GO" id="GO:0051301">
    <property type="term" value="P:cell division"/>
    <property type="evidence" value="ECO:0007669"/>
    <property type="project" value="UniProtKB-KW"/>
</dbReference>
<keyword evidence="3" id="KW-0132">Cell division</keyword>
<dbReference type="InterPro" id="IPR010998">
    <property type="entry name" value="Integrase_recombinase_N"/>
</dbReference>
<dbReference type="InterPro" id="IPR011010">
    <property type="entry name" value="DNA_brk_join_enz"/>
</dbReference>
<evidence type="ECO:0000313" key="11">
    <source>
        <dbReference type="EMBL" id="CAB4833612.1"/>
    </source>
</evidence>
<dbReference type="EMBL" id="CAFBLT010000004">
    <property type="protein sequence ID" value="CAB4884485.1"/>
    <property type="molecule type" value="Genomic_DNA"/>
</dbReference>
<dbReference type="InterPro" id="IPR044068">
    <property type="entry name" value="CB"/>
</dbReference>
<evidence type="ECO:0000256" key="6">
    <source>
        <dbReference type="ARBA" id="ARBA00023125"/>
    </source>
</evidence>
<dbReference type="GO" id="GO:0006310">
    <property type="term" value="P:DNA recombination"/>
    <property type="evidence" value="ECO:0007669"/>
    <property type="project" value="UniProtKB-KW"/>
</dbReference>
<evidence type="ECO:0000313" key="12">
    <source>
        <dbReference type="EMBL" id="CAB4884485.1"/>
    </source>
</evidence>
<dbReference type="EMBL" id="CAFBPM010000011">
    <property type="protein sequence ID" value="CAB5025450.1"/>
    <property type="molecule type" value="Genomic_DNA"/>
</dbReference>
<dbReference type="GO" id="GO:0015074">
    <property type="term" value="P:DNA integration"/>
    <property type="evidence" value="ECO:0007669"/>
    <property type="project" value="UniProtKB-KW"/>
</dbReference>
<keyword evidence="4" id="KW-0159">Chromosome partition</keyword>
<proteinExistence type="inferred from homology"/>
<dbReference type="GO" id="GO:0007059">
    <property type="term" value="P:chromosome segregation"/>
    <property type="evidence" value="ECO:0007669"/>
    <property type="project" value="UniProtKB-KW"/>
</dbReference>
<dbReference type="InterPro" id="IPR013762">
    <property type="entry name" value="Integrase-like_cat_sf"/>
</dbReference>
<keyword evidence="8" id="KW-0131">Cell cycle</keyword>
<dbReference type="InterPro" id="IPR050090">
    <property type="entry name" value="Tyrosine_recombinase_XerCD"/>
</dbReference>
<sequence>MASKRLDLVGEAYLDWLTIEKGRSPRTVQSYRQDLLRYEESLETMGRKVTTAQPADIDSHLDRLRNEKKASASIARSRSAIKGLYTFLLDEGALSVDPSVNASAVRVPSRIPKALSEDSVLRLLESISGDDPLSLRDRAVLELLYGTGARVSEIVTLNLSDLSYDEGLLRLIGKGDKERLVPVGRAAHEAVSSWTSPLGRSRLIGEKSLSREDQHALFLNQRAKRITRQGIHLMVQKRAERAGLESVVSPHVLRHSCATHMLAHGADVRVVQELLGHSSVATTQIYTKVSQDHLVVAYTNAHPRASGPTPT</sequence>
<keyword evidence="6" id="KW-0238">DNA-binding</keyword>
<dbReference type="PANTHER" id="PTHR30349">
    <property type="entry name" value="PHAGE INTEGRASE-RELATED"/>
    <property type="match status" value="1"/>
</dbReference>
<feature type="domain" description="Tyr recombinase" evidence="9">
    <location>
        <begin position="110"/>
        <end position="299"/>
    </location>
</feature>
<evidence type="ECO:0000256" key="8">
    <source>
        <dbReference type="ARBA" id="ARBA00023306"/>
    </source>
</evidence>
<evidence type="ECO:0000259" key="10">
    <source>
        <dbReference type="PROSITE" id="PS51900"/>
    </source>
</evidence>
<dbReference type="GO" id="GO:0005737">
    <property type="term" value="C:cytoplasm"/>
    <property type="evidence" value="ECO:0007669"/>
    <property type="project" value="UniProtKB-SubCell"/>
</dbReference>
<dbReference type="InterPro" id="IPR023009">
    <property type="entry name" value="Tyrosine_recombinase_XerC/XerD"/>
</dbReference>
<dbReference type="EMBL" id="CAFABE010000097">
    <property type="protein sequence ID" value="CAB4833612.1"/>
    <property type="molecule type" value="Genomic_DNA"/>
</dbReference>
<dbReference type="PANTHER" id="PTHR30349:SF81">
    <property type="entry name" value="TYROSINE RECOMBINASE XERC"/>
    <property type="match status" value="1"/>
</dbReference>
<accession>A0A6J7R9Y6</accession>
<keyword evidence="5" id="KW-0229">DNA integration</keyword>
<dbReference type="HAMAP" id="MF_01808">
    <property type="entry name" value="Recomb_XerC_XerD"/>
    <property type="match status" value="1"/>
</dbReference>
<dbReference type="PROSITE" id="PS51900">
    <property type="entry name" value="CB"/>
    <property type="match status" value="1"/>
</dbReference>
<dbReference type="CDD" id="cd00798">
    <property type="entry name" value="INT_XerDC_C"/>
    <property type="match status" value="1"/>
</dbReference>
<dbReference type="PROSITE" id="PS51898">
    <property type="entry name" value="TYR_RECOMBINASE"/>
    <property type="match status" value="1"/>
</dbReference>
<feature type="domain" description="Core-binding (CB)" evidence="10">
    <location>
        <begin position="4"/>
        <end position="89"/>
    </location>
</feature>
<keyword evidence="7" id="KW-0233">DNA recombination</keyword>
<comment type="subcellular location">
    <subcellularLocation>
        <location evidence="1">Cytoplasm</location>
    </subcellularLocation>
</comment>
<dbReference type="Gene3D" id="1.10.443.10">
    <property type="entry name" value="Intergrase catalytic core"/>
    <property type="match status" value="1"/>
</dbReference>
<organism evidence="13">
    <name type="scientific">freshwater metagenome</name>
    <dbReference type="NCBI Taxonomy" id="449393"/>
    <lineage>
        <taxon>unclassified sequences</taxon>
        <taxon>metagenomes</taxon>
        <taxon>ecological metagenomes</taxon>
    </lineage>
</organism>
<evidence type="ECO:0000313" key="13">
    <source>
        <dbReference type="EMBL" id="CAB5025450.1"/>
    </source>
</evidence>
<protein>
    <submittedName>
        <fullName evidence="13">Unannotated protein</fullName>
    </submittedName>
</protein>
<evidence type="ECO:0000256" key="2">
    <source>
        <dbReference type="ARBA" id="ARBA00022490"/>
    </source>
</evidence>